<dbReference type="PROSITE" id="PS00676">
    <property type="entry name" value="SIGMA54_INTERACT_2"/>
    <property type="match status" value="1"/>
</dbReference>
<evidence type="ECO:0000256" key="5">
    <source>
        <dbReference type="ARBA" id="ARBA00023163"/>
    </source>
</evidence>
<dbReference type="Pfam" id="PF06490">
    <property type="entry name" value="FleQ"/>
    <property type="match status" value="1"/>
</dbReference>
<evidence type="ECO:0000256" key="2">
    <source>
        <dbReference type="ARBA" id="ARBA00022840"/>
    </source>
</evidence>
<dbReference type="InterPro" id="IPR010518">
    <property type="entry name" value="FleQ"/>
</dbReference>
<dbReference type="Gene3D" id="1.10.8.60">
    <property type="match status" value="1"/>
</dbReference>
<feature type="domain" description="Sigma-54 factor interaction" evidence="6">
    <location>
        <begin position="136"/>
        <end position="364"/>
    </location>
</feature>
<dbReference type="InterPro" id="IPR025662">
    <property type="entry name" value="Sigma_54_int_dom_ATP-bd_1"/>
</dbReference>
<dbReference type="EMBL" id="JAGFNY010000002">
    <property type="protein sequence ID" value="MBW7569599.1"/>
    <property type="molecule type" value="Genomic_DNA"/>
</dbReference>
<dbReference type="Gene3D" id="3.40.50.300">
    <property type="entry name" value="P-loop containing nucleotide triphosphate hydrolases"/>
    <property type="match status" value="1"/>
</dbReference>
<evidence type="ECO:0000256" key="3">
    <source>
        <dbReference type="ARBA" id="ARBA00023015"/>
    </source>
</evidence>
<dbReference type="PRINTS" id="PR01590">
    <property type="entry name" value="HTHFIS"/>
</dbReference>
<dbReference type="Pfam" id="PF02954">
    <property type="entry name" value="HTH_8"/>
    <property type="match status" value="1"/>
</dbReference>
<comment type="caution">
    <text evidence="7">The sequence shown here is derived from an EMBL/GenBank/DDBJ whole genome shotgun (WGS) entry which is preliminary data.</text>
</comment>
<dbReference type="PANTHER" id="PTHR32071:SF117">
    <property type="entry name" value="PTS-DEPENDENT DIHYDROXYACETONE KINASE OPERON REGULATORY PROTEIN-RELATED"/>
    <property type="match status" value="1"/>
</dbReference>
<keyword evidence="1" id="KW-0547">Nucleotide-binding</keyword>
<keyword evidence="8" id="KW-1185">Reference proteome</keyword>
<dbReference type="PROSITE" id="PS00688">
    <property type="entry name" value="SIGMA54_INTERACT_3"/>
    <property type="match status" value="1"/>
</dbReference>
<evidence type="ECO:0000259" key="6">
    <source>
        <dbReference type="PROSITE" id="PS50045"/>
    </source>
</evidence>
<dbReference type="PROSITE" id="PS00675">
    <property type="entry name" value="SIGMA54_INTERACT_1"/>
    <property type="match status" value="1"/>
</dbReference>
<protein>
    <submittedName>
        <fullName evidence="7">Sigma-54-dependent Fis family transcriptional regulator</fullName>
    </submittedName>
</protein>
<reference evidence="7 8" key="1">
    <citation type="submission" date="2021-03" db="EMBL/GenBank/DDBJ databases">
        <title>Succinivibrio sp. nov. isolated from feces of cow.</title>
        <authorList>
            <person name="Choi J.-Y."/>
        </authorList>
    </citation>
    <scope>NUCLEOTIDE SEQUENCE [LARGE SCALE GENOMIC DNA]</scope>
    <source>
        <strain evidence="7 8">AGMB01872</strain>
    </source>
</reference>
<name>A0ABS7DE90_9GAMM</name>
<keyword evidence="2" id="KW-0067">ATP-binding</keyword>
<accession>A0ABS7DE90</accession>
<gene>
    <name evidence="7" type="ORF">J5V48_01680</name>
</gene>
<dbReference type="RefSeq" id="WP_219936306.1">
    <property type="nucleotide sequence ID" value="NZ_JAGFNY010000002.1"/>
</dbReference>
<dbReference type="Pfam" id="PF25601">
    <property type="entry name" value="AAA_lid_14"/>
    <property type="match status" value="1"/>
</dbReference>
<dbReference type="InterPro" id="IPR002078">
    <property type="entry name" value="Sigma_54_int"/>
</dbReference>
<keyword evidence="3" id="KW-0805">Transcription regulation</keyword>
<organism evidence="7 8">
    <name type="scientific">Succinivibrio faecicola</name>
    <dbReference type="NCBI Taxonomy" id="2820300"/>
    <lineage>
        <taxon>Bacteria</taxon>
        <taxon>Pseudomonadati</taxon>
        <taxon>Pseudomonadota</taxon>
        <taxon>Gammaproteobacteria</taxon>
        <taxon>Aeromonadales</taxon>
        <taxon>Succinivibrionaceae</taxon>
        <taxon>Succinivibrio</taxon>
    </lineage>
</organism>
<dbReference type="SUPFAM" id="SSF46689">
    <property type="entry name" value="Homeodomain-like"/>
    <property type="match status" value="1"/>
</dbReference>
<dbReference type="SUPFAM" id="SSF52540">
    <property type="entry name" value="P-loop containing nucleoside triphosphate hydrolases"/>
    <property type="match status" value="1"/>
</dbReference>
<evidence type="ECO:0000313" key="7">
    <source>
        <dbReference type="EMBL" id="MBW7569599.1"/>
    </source>
</evidence>
<dbReference type="InterPro" id="IPR025943">
    <property type="entry name" value="Sigma_54_int_dom_ATP-bd_2"/>
</dbReference>
<proteinExistence type="predicted"/>
<sequence length="503" mass="56053">MQFSGNLLILEKDASKRQSLETIFSFLGLSCQSGDVNDCLSYFDAEDSNVDFCVLGDTDAIRADELLSKHQDTAFLLCSENIKDDLSSYSNLLGSISDDPNYDEIVSLLHYCQSFRTMRKFSSKSGSGAATLIKMLVGQGKAITNVRRLIEQVASTDASVLILGESGTGKEVVARAIHELSKRKNKNFVPVNCGAIPAELLESELFGHEKGAFTGAISSHEGRFELAQGGTIFLDEIGDMPLQMQVKLLRVLQERQFERVGSNKPISADVRVIAATHQNLEKMVEEKLFRQDLFYRLNVFPIQTPPLRDRSDDIPLLVQELVNRHSKEQKSTVRFTQRAMLQLMSCNWPGNVRELSNLVERLLILHPNEIVDVGDLPITYRGGKLEDDPFEERMALLDNFSVPLPGDEIQEDSFDVEEADNKPIDLPPLPVIEGENDMAQAFMPTLNPDGINLKDMVSNIEINMIKQALQQSNGVVAKASEILGLRRTTLVEKMKKYNIAASN</sequence>
<dbReference type="InterPro" id="IPR027417">
    <property type="entry name" value="P-loop_NTPase"/>
</dbReference>
<dbReference type="InterPro" id="IPR058031">
    <property type="entry name" value="AAA_lid_NorR"/>
</dbReference>
<dbReference type="CDD" id="cd00009">
    <property type="entry name" value="AAA"/>
    <property type="match status" value="1"/>
</dbReference>
<dbReference type="InterPro" id="IPR002197">
    <property type="entry name" value="HTH_Fis"/>
</dbReference>
<evidence type="ECO:0000256" key="1">
    <source>
        <dbReference type="ARBA" id="ARBA00022741"/>
    </source>
</evidence>
<dbReference type="InterPro" id="IPR003593">
    <property type="entry name" value="AAA+_ATPase"/>
</dbReference>
<dbReference type="InterPro" id="IPR025944">
    <property type="entry name" value="Sigma_54_int_dom_CS"/>
</dbReference>
<dbReference type="Proteomes" id="UP000731465">
    <property type="component" value="Unassembled WGS sequence"/>
</dbReference>
<dbReference type="Gene3D" id="1.10.10.60">
    <property type="entry name" value="Homeodomain-like"/>
    <property type="match status" value="1"/>
</dbReference>
<evidence type="ECO:0000313" key="8">
    <source>
        <dbReference type="Proteomes" id="UP000731465"/>
    </source>
</evidence>
<dbReference type="Gene3D" id="3.40.50.2300">
    <property type="match status" value="1"/>
</dbReference>
<dbReference type="Pfam" id="PF00158">
    <property type="entry name" value="Sigma54_activat"/>
    <property type="match status" value="1"/>
</dbReference>
<keyword evidence="4" id="KW-0238">DNA-binding</keyword>
<keyword evidence="5" id="KW-0804">Transcription</keyword>
<dbReference type="InterPro" id="IPR009057">
    <property type="entry name" value="Homeodomain-like_sf"/>
</dbReference>
<dbReference type="PANTHER" id="PTHR32071">
    <property type="entry name" value="TRANSCRIPTIONAL REGULATORY PROTEIN"/>
    <property type="match status" value="1"/>
</dbReference>
<dbReference type="PROSITE" id="PS50045">
    <property type="entry name" value="SIGMA54_INTERACT_4"/>
    <property type="match status" value="1"/>
</dbReference>
<dbReference type="SMART" id="SM00382">
    <property type="entry name" value="AAA"/>
    <property type="match status" value="1"/>
</dbReference>
<evidence type="ECO:0000256" key="4">
    <source>
        <dbReference type="ARBA" id="ARBA00023125"/>
    </source>
</evidence>